<keyword evidence="4 6" id="KW-0863">Zinc-finger</keyword>
<dbReference type="InterPro" id="IPR006594">
    <property type="entry name" value="LisH"/>
</dbReference>
<keyword evidence="11" id="KW-1185">Reference proteome</keyword>
<dbReference type="InterPro" id="IPR013083">
    <property type="entry name" value="Znf_RING/FYVE/PHD"/>
</dbReference>
<dbReference type="InterPro" id="IPR013144">
    <property type="entry name" value="CRA_dom"/>
</dbReference>
<dbReference type="SMART" id="SM00668">
    <property type="entry name" value="CTLH"/>
    <property type="match status" value="1"/>
</dbReference>
<proteinExistence type="predicted"/>
<dbReference type="SMART" id="SM00757">
    <property type="entry name" value="CRA"/>
    <property type="match status" value="1"/>
</dbReference>
<reference evidence="10 11" key="1">
    <citation type="journal article" date="2018" name="BMC Genomics">
        <title>The genome of Naegleria lovaniensis, the basis for a comparative approach to unravel pathogenicity factors of the human pathogenic amoeba N. fowleri.</title>
        <authorList>
            <person name="Liechti N."/>
            <person name="Schurch N."/>
            <person name="Bruggmann R."/>
            <person name="Wittwer M."/>
        </authorList>
    </citation>
    <scope>NUCLEOTIDE SEQUENCE [LARGE SCALE GENOMIC DNA]</scope>
    <source>
        <strain evidence="10 11">ATCC 30569</strain>
    </source>
</reference>
<evidence type="ECO:0000256" key="3">
    <source>
        <dbReference type="ARBA" id="ARBA00022723"/>
    </source>
</evidence>
<name>A0AA88GN30_NAELO</name>
<dbReference type="GO" id="GO:0008270">
    <property type="term" value="F:zinc ion binding"/>
    <property type="evidence" value="ECO:0007669"/>
    <property type="project" value="UniProtKB-KW"/>
</dbReference>
<sequence>MDLSSASELNENFERASKKQKTTINILTSEIDNLIEQVENCKRQIENEGKSITELGKDVMNQIKNTHTKFQQAHKELHSQFSKFGKTIDRCFPNNEEKLLNEKVKISEHLVNQIIGEHLFREGLVDVGTIFEKEAALQLPEECKKQFIELHTICESLKKRDVEPALNWCNEHITRAKQHDATDEKELEDLRMLAFQLHKLNFVQLLIQNDSKKAIQYARDNLQAFADKNISEIRFLMGSILYSGRERLIKSERYSCLLDVSQWDNVLKMFKKLGCRRINKPMESPLYVAINAGYQAIPTLLKLATVTQNIDIGSSSDQLAVEIDLDDEFQYHSIFSCPISKEPATKDNPPMLLPCSHVLLESSLKKLARNTKFKCPYCPTTGSLSDCKPIHL</sequence>
<dbReference type="GO" id="GO:0043161">
    <property type="term" value="P:proteasome-mediated ubiquitin-dependent protein catabolic process"/>
    <property type="evidence" value="ECO:0007669"/>
    <property type="project" value="InterPro"/>
</dbReference>
<dbReference type="PROSITE" id="PS50896">
    <property type="entry name" value="LISH"/>
    <property type="match status" value="1"/>
</dbReference>
<keyword evidence="5" id="KW-0862">Zinc</keyword>
<keyword evidence="3" id="KW-0479">Metal-binding</keyword>
<gene>
    <name evidence="10" type="ORF">C9374_007452</name>
</gene>
<dbReference type="GeneID" id="68099906"/>
<dbReference type="FunFam" id="3.30.40.10:FF:000143">
    <property type="entry name" value="Regulator of gluconeogenesis Rmd5"/>
    <property type="match status" value="1"/>
</dbReference>
<feature type="coiled-coil region" evidence="7">
    <location>
        <begin position="24"/>
        <end position="51"/>
    </location>
</feature>
<dbReference type="InterPro" id="IPR037683">
    <property type="entry name" value="Rmd5_dRing"/>
</dbReference>
<evidence type="ECO:0000259" key="9">
    <source>
        <dbReference type="PROSITE" id="PS51867"/>
    </source>
</evidence>
<dbReference type="PROSITE" id="PS50897">
    <property type="entry name" value="CTLH"/>
    <property type="match status" value="1"/>
</dbReference>
<dbReference type="GO" id="GO:0061630">
    <property type="term" value="F:ubiquitin protein ligase activity"/>
    <property type="evidence" value="ECO:0007669"/>
    <property type="project" value="InterPro"/>
</dbReference>
<dbReference type="InterPro" id="IPR006595">
    <property type="entry name" value="CTLH_C"/>
</dbReference>
<feature type="domain" description="RING-Gid-type" evidence="9">
    <location>
        <begin position="337"/>
        <end position="378"/>
    </location>
</feature>
<dbReference type="GO" id="GO:0034657">
    <property type="term" value="C:GID complex"/>
    <property type="evidence" value="ECO:0007669"/>
    <property type="project" value="TreeGrafter"/>
</dbReference>
<dbReference type="GO" id="GO:0005737">
    <property type="term" value="C:cytoplasm"/>
    <property type="evidence" value="ECO:0007669"/>
    <property type="project" value="UniProtKB-SubCell"/>
</dbReference>
<dbReference type="CDD" id="cd16652">
    <property type="entry name" value="dRING_Rmd5p-like"/>
    <property type="match status" value="1"/>
</dbReference>
<comment type="caution">
    <text evidence="10">The sequence shown here is derived from an EMBL/GenBank/DDBJ whole genome shotgun (WGS) entry which is preliminary data.</text>
</comment>
<evidence type="ECO:0000313" key="10">
    <source>
        <dbReference type="EMBL" id="KAG2379313.1"/>
    </source>
</evidence>
<evidence type="ECO:0000256" key="2">
    <source>
        <dbReference type="ARBA" id="ARBA00022490"/>
    </source>
</evidence>
<evidence type="ECO:0000256" key="7">
    <source>
        <dbReference type="SAM" id="Coils"/>
    </source>
</evidence>
<accession>A0AA88GN30</accession>
<dbReference type="PANTHER" id="PTHR12170:SF3">
    <property type="entry name" value="GH10162P"/>
    <property type="match status" value="1"/>
</dbReference>
<evidence type="ECO:0000256" key="5">
    <source>
        <dbReference type="ARBA" id="ARBA00022833"/>
    </source>
</evidence>
<evidence type="ECO:0000256" key="6">
    <source>
        <dbReference type="PROSITE-ProRule" id="PRU01215"/>
    </source>
</evidence>
<dbReference type="InterPro" id="IPR027370">
    <property type="entry name" value="Znf-RING_euk"/>
</dbReference>
<dbReference type="RefSeq" id="XP_044546575.1">
    <property type="nucleotide sequence ID" value="XM_044697419.1"/>
</dbReference>
<organism evidence="10 11">
    <name type="scientific">Naegleria lovaniensis</name>
    <name type="common">Amoeba</name>
    <dbReference type="NCBI Taxonomy" id="51637"/>
    <lineage>
        <taxon>Eukaryota</taxon>
        <taxon>Discoba</taxon>
        <taxon>Heterolobosea</taxon>
        <taxon>Tetramitia</taxon>
        <taxon>Eutetramitia</taxon>
        <taxon>Vahlkampfiidae</taxon>
        <taxon>Naegleria</taxon>
    </lineage>
</organism>
<dbReference type="InterPro" id="IPR024964">
    <property type="entry name" value="CTLH/CRA"/>
</dbReference>
<dbReference type="InterPro" id="IPR045098">
    <property type="entry name" value="Fyv10_fam"/>
</dbReference>
<dbReference type="PANTHER" id="PTHR12170">
    <property type="entry name" value="MACROPHAGE ERYTHROBLAST ATTACHER-RELATED"/>
    <property type="match status" value="1"/>
</dbReference>
<evidence type="ECO:0000259" key="8">
    <source>
        <dbReference type="PROSITE" id="PS50897"/>
    </source>
</evidence>
<comment type="subcellular location">
    <subcellularLocation>
        <location evidence="1">Cytoplasm</location>
    </subcellularLocation>
</comment>
<dbReference type="Pfam" id="PF13445">
    <property type="entry name" value="zf-RING_UBOX"/>
    <property type="match status" value="1"/>
</dbReference>
<evidence type="ECO:0000256" key="1">
    <source>
        <dbReference type="ARBA" id="ARBA00004496"/>
    </source>
</evidence>
<dbReference type="InterPro" id="IPR044063">
    <property type="entry name" value="ZF_RING_GID"/>
</dbReference>
<feature type="domain" description="CTLH" evidence="8">
    <location>
        <begin position="146"/>
        <end position="213"/>
    </location>
</feature>
<protein>
    <submittedName>
        <fullName evidence="10">Uncharacterized protein</fullName>
    </submittedName>
</protein>
<dbReference type="EMBL" id="PYSW02000029">
    <property type="protein sequence ID" value="KAG2379313.1"/>
    <property type="molecule type" value="Genomic_DNA"/>
</dbReference>
<dbReference type="GO" id="GO:0005634">
    <property type="term" value="C:nucleus"/>
    <property type="evidence" value="ECO:0007669"/>
    <property type="project" value="TreeGrafter"/>
</dbReference>
<evidence type="ECO:0000313" key="11">
    <source>
        <dbReference type="Proteomes" id="UP000816034"/>
    </source>
</evidence>
<keyword evidence="7" id="KW-0175">Coiled coil</keyword>
<feature type="zinc finger region" description="RING-Gid-type" evidence="6">
    <location>
        <begin position="337"/>
        <end position="378"/>
    </location>
</feature>
<dbReference type="Pfam" id="PF10607">
    <property type="entry name" value="CTLH"/>
    <property type="match status" value="1"/>
</dbReference>
<dbReference type="Gene3D" id="3.30.40.10">
    <property type="entry name" value="Zinc/RING finger domain, C3HC4 (zinc finger)"/>
    <property type="match status" value="1"/>
</dbReference>
<dbReference type="PROSITE" id="PS51867">
    <property type="entry name" value="ZF_RING_GID"/>
    <property type="match status" value="1"/>
</dbReference>
<dbReference type="AlphaFoldDB" id="A0AA88GN30"/>
<dbReference type="SUPFAM" id="SSF57850">
    <property type="entry name" value="RING/U-box"/>
    <property type="match status" value="1"/>
</dbReference>
<dbReference type="Proteomes" id="UP000816034">
    <property type="component" value="Unassembled WGS sequence"/>
</dbReference>
<evidence type="ECO:0000256" key="4">
    <source>
        <dbReference type="ARBA" id="ARBA00022771"/>
    </source>
</evidence>
<keyword evidence="2" id="KW-0963">Cytoplasm</keyword>